<reference evidence="1 2" key="1">
    <citation type="journal article" date="2019" name="Nat. Ecol. Evol.">
        <title>Megaphylogeny resolves global patterns of mushroom evolution.</title>
        <authorList>
            <person name="Varga T."/>
            <person name="Krizsan K."/>
            <person name="Foldi C."/>
            <person name="Dima B."/>
            <person name="Sanchez-Garcia M."/>
            <person name="Sanchez-Ramirez S."/>
            <person name="Szollosi G.J."/>
            <person name="Szarkandi J.G."/>
            <person name="Papp V."/>
            <person name="Albert L."/>
            <person name="Andreopoulos W."/>
            <person name="Angelini C."/>
            <person name="Antonin V."/>
            <person name="Barry K.W."/>
            <person name="Bougher N.L."/>
            <person name="Buchanan P."/>
            <person name="Buyck B."/>
            <person name="Bense V."/>
            <person name="Catcheside P."/>
            <person name="Chovatia M."/>
            <person name="Cooper J."/>
            <person name="Damon W."/>
            <person name="Desjardin D."/>
            <person name="Finy P."/>
            <person name="Geml J."/>
            <person name="Haridas S."/>
            <person name="Hughes K."/>
            <person name="Justo A."/>
            <person name="Karasinski D."/>
            <person name="Kautmanova I."/>
            <person name="Kiss B."/>
            <person name="Kocsube S."/>
            <person name="Kotiranta H."/>
            <person name="LaButti K.M."/>
            <person name="Lechner B.E."/>
            <person name="Liimatainen K."/>
            <person name="Lipzen A."/>
            <person name="Lukacs Z."/>
            <person name="Mihaltcheva S."/>
            <person name="Morgado L.N."/>
            <person name="Niskanen T."/>
            <person name="Noordeloos M.E."/>
            <person name="Ohm R.A."/>
            <person name="Ortiz-Santana B."/>
            <person name="Ovrebo C."/>
            <person name="Racz N."/>
            <person name="Riley R."/>
            <person name="Savchenko A."/>
            <person name="Shiryaev A."/>
            <person name="Soop K."/>
            <person name="Spirin V."/>
            <person name="Szebenyi C."/>
            <person name="Tomsovsky M."/>
            <person name="Tulloss R.E."/>
            <person name="Uehling J."/>
            <person name="Grigoriev I.V."/>
            <person name="Vagvolgyi C."/>
            <person name="Papp T."/>
            <person name="Martin F.M."/>
            <person name="Miettinen O."/>
            <person name="Hibbett D.S."/>
            <person name="Nagy L.G."/>
        </authorList>
    </citation>
    <scope>NUCLEOTIDE SEQUENCE [LARGE SCALE GENOMIC DNA]</scope>
    <source>
        <strain evidence="1 2">NL-1719</strain>
    </source>
</reference>
<organism evidence="1 2">
    <name type="scientific">Pluteus cervinus</name>
    <dbReference type="NCBI Taxonomy" id="181527"/>
    <lineage>
        <taxon>Eukaryota</taxon>
        <taxon>Fungi</taxon>
        <taxon>Dikarya</taxon>
        <taxon>Basidiomycota</taxon>
        <taxon>Agaricomycotina</taxon>
        <taxon>Agaricomycetes</taxon>
        <taxon>Agaricomycetidae</taxon>
        <taxon>Agaricales</taxon>
        <taxon>Pluteineae</taxon>
        <taxon>Pluteaceae</taxon>
        <taxon>Pluteus</taxon>
    </lineage>
</organism>
<proteinExistence type="predicted"/>
<dbReference type="EMBL" id="ML208525">
    <property type="protein sequence ID" value="TFK63389.1"/>
    <property type="molecule type" value="Genomic_DNA"/>
</dbReference>
<gene>
    <name evidence="1" type="ORF">BDN72DRAFT_775932</name>
</gene>
<evidence type="ECO:0000313" key="1">
    <source>
        <dbReference type="EMBL" id="TFK63389.1"/>
    </source>
</evidence>
<dbReference type="Proteomes" id="UP000308600">
    <property type="component" value="Unassembled WGS sequence"/>
</dbReference>
<keyword evidence="2" id="KW-1185">Reference proteome</keyword>
<feature type="non-terminal residue" evidence="1">
    <location>
        <position position="1"/>
    </location>
</feature>
<name>A0ACD3ADA4_9AGAR</name>
<accession>A0ACD3ADA4</accession>
<protein>
    <submittedName>
        <fullName evidence="1">Uncharacterized protein</fullName>
    </submittedName>
</protein>
<evidence type="ECO:0000313" key="2">
    <source>
        <dbReference type="Proteomes" id="UP000308600"/>
    </source>
</evidence>
<sequence length="328" mass="36965">LGAVSCVQTWYYFNRYHAVRFCDALYTKVLVGSVLANHVLFAHNAQVGTIWFANSVHQGLISHTVYYYVISHYGEGSRLDHMVWYAFIGLLVQGYVYHTYGFLYHALTGRESFLTWRIWRCTSVLLTSLPFTHLVDISVSDRNRVLSAVIVSHRFKICELRLLKSAFRLPSCSLVFVSVISSMQLDTWVQLAKLKGLSMTVNVLAATTDVVIAGALFYYLHSRRTGFKGSDTIISKLITYTVSTGALTSLCAIASLLTIIVWGDTLIYVACYFSIGRLYSNTILVTLNARKGIRDLGKEDESFCLQSILRFQQRSCALNVIAQSNLRK</sequence>